<dbReference type="EMBL" id="CP030759">
    <property type="protein sequence ID" value="AXA36399.1"/>
    <property type="molecule type" value="Genomic_DNA"/>
</dbReference>
<reference evidence="2 3" key="1">
    <citation type="submission" date="2018-05" db="EMBL/GenBank/DDBJ databases">
        <title>A metagenomic window into the 2 km-deep terrestrial subsurface aquifer revealed taxonomically and functionally diverse microbial community comprising novel uncultured bacterial lineages.</title>
        <authorList>
            <person name="Kadnikov V.V."/>
            <person name="Mardanov A.V."/>
            <person name="Beletsky A.V."/>
            <person name="Banks D."/>
            <person name="Pimenov N.V."/>
            <person name="Frank Y.A."/>
            <person name="Karnachuk O.V."/>
            <person name="Ravin N.V."/>
        </authorList>
    </citation>
    <scope>NUCLEOTIDE SEQUENCE [LARGE SCALE GENOMIC DNA]</scope>
    <source>
        <strain evidence="2">BY</strain>
    </source>
</reference>
<sequence>MIHETPLLDIRIGTLVPGVRAPEYIPQILPYGFESFSLTFGPADSGVDFAKLSDAVKRALGDSGAVISSLGVFGNPLGTTEEDARLRELFERAIDSVHLFGADIVAGFAGRVRGASIPDSIPRFKEVFGPLAKRAADQGVRIAFENCAMGGNWQTGDWNIAHNPDAWELMFDALPDNNLGLEWEPCHQLVQLIEPVAQLRKWVRKVFHLHGKDATIRWDVVRTHGIQGAVPWCFHRTPGFGDTNWSDIISELRMGGFRGSIDIEGWHDPVYRDDLEMTGQVRALRYLKECRGGEFVPNPK</sequence>
<proteinExistence type="predicted"/>
<dbReference type="GO" id="GO:0016853">
    <property type="term" value="F:isomerase activity"/>
    <property type="evidence" value="ECO:0007669"/>
    <property type="project" value="UniProtKB-KW"/>
</dbReference>
<dbReference type="KEGG" id="schv:BRCON_1622"/>
<evidence type="ECO:0000313" key="3">
    <source>
        <dbReference type="Proteomes" id="UP000262583"/>
    </source>
</evidence>
<gene>
    <name evidence="2" type="ORF">BRCON_1622</name>
</gene>
<evidence type="ECO:0000259" key="1">
    <source>
        <dbReference type="Pfam" id="PF01261"/>
    </source>
</evidence>
<dbReference type="PANTHER" id="PTHR12110:SF21">
    <property type="entry name" value="XYLOSE ISOMERASE-LIKE TIM BARREL DOMAIN-CONTAINING PROTEIN"/>
    <property type="match status" value="1"/>
</dbReference>
<dbReference type="AlphaFoldDB" id="A0A2Z4Y5Z4"/>
<keyword evidence="2" id="KW-0413">Isomerase</keyword>
<dbReference type="Gene3D" id="3.20.20.150">
    <property type="entry name" value="Divalent-metal-dependent TIM barrel enzymes"/>
    <property type="match status" value="1"/>
</dbReference>
<feature type="domain" description="Xylose isomerase-like TIM barrel" evidence="1">
    <location>
        <begin position="31"/>
        <end position="280"/>
    </location>
</feature>
<name>A0A2Z4Y5Z4_SUMC1</name>
<dbReference type="InterPro" id="IPR050312">
    <property type="entry name" value="IolE/XylAMocC-like"/>
</dbReference>
<dbReference type="SUPFAM" id="SSF51658">
    <property type="entry name" value="Xylose isomerase-like"/>
    <property type="match status" value="1"/>
</dbReference>
<accession>A0A2Z4Y5Z4</accession>
<organism evidence="2 3">
    <name type="scientific">Sumerlaea chitinivorans</name>
    <dbReference type="NCBI Taxonomy" id="2250252"/>
    <lineage>
        <taxon>Bacteria</taxon>
        <taxon>Candidatus Sumerlaeota</taxon>
        <taxon>Candidatus Sumerlaeia</taxon>
        <taxon>Candidatus Sumerlaeales</taxon>
        <taxon>Candidatus Sumerlaeaceae</taxon>
        <taxon>Candidatus Sumerlaea</taxon>
    </lineage>
</organism>
<dbReference type="Proteomes" id="UP000262583">
    <property type="component" value="Chromosome"/>
</dbReference>
<protein>
    <submittedName>
        <fullName evidence="2">Inosose isomerase</fullName>
    </submittedName>
</protein>
<dbReference type="InterPro" id="IPR036237">
    <property type="entry name" value="Xyl_isomerase-like_sf"/>
</dbReference>
<dbReference type="PANTHER" id="PTHR12110">
    <property type="entry name" value="HYDROXYPYRUVATE ISOMERASE"/>
    <property type="match status" value="1"/>
</dbReference>
<dbReference type="InterPro" id="IPR013022">
    <property type="entry name" value="Xyl_isomerase-like_TIM-brl"/>
</dbReference>
<evidence type="ECO:0000313" key="2">
    <source>
        <dbReference type="EMBL" id="AXA36399.1"/>
    </source>
</evidence>
<dbReference type="Pfam" id="PF01261">
    <property type="entry name" value="AP_endonuc_2"/>
    <property type="match status" value="1"/>
</dbReference>